<dbReference type="AlphaFoldDB" id="A0A1R3RLE0"/>
<dbReference type="EMBL" id="KV907500">
    <property type="protein sequence ID" value="OOF95283.1"/>
    <property type="molecule type" value="Genomic_DNA"/>
</dbReference>
<proteinExistence type="predicted"/>
<keyword evidence="2" id="KW-1185">Reference proteome</keyword>
<name>A0A1R3RLE0_ASPC5</name>
<accession>A0A1R3RLE0</accession>
<sequence>MTASVFLMLTHDTGERESKLRDVLFEYVVLLIRKVPQEALHDAVNRICAQPDRYGAMGLSRLARLIVILFRGHLNNIPPGGDFDTDPAVTDLVLKNLVWMAVPIRGQVGIVLESDPDKRVDDIFWAIYDNYDL</sequence>
<dbReference type="Proteomes" id="UP000188318">
    <property type="component" value="Unassembled WGS sequence"/>
</dbReference>
<protein>
    <submittedName>
        <fullName evidence="1">Uncharacterized protein</fullName>
    </submittedName>
</protein>
<feature type="non-terminal residue" evidence="1">
    <location>
        <position position="133"/>
    </location>
</feature>
<evidence type="ECO:0000313" key="1">
    <source>
        <dbReference type="EMBL" id="OOF95283.1"/>
    </source>
</evidence>
<organism evidence="1 2">
    <name type="scientific">Aspergillus carbonarius (strain ITEM 5010)</name>
    <dbReference type="NCBI Taxonomy" id="602072"/>
    <lineage>
        <taxon>Eukaryota</taxon>
        <taxon>Fungi</taxon>
        <taxon>Dikarya</taxon>
        <taxon>Ascomycota</taxon>
        <taxon>Pezizomycotina</taxon>
        <taxon>Eurotiomycetes</taxon>
        <taxon>Eurotiomycetidae</taxon>
        <taxon>Eurotiales</taxon>
        <taxon>Aspergillaceae</taxon>
        <taxon>Aspergillus</taxon>
        <taxon>Aspergillus subgen. Circumdati</taxon>
    </lineage>
</organism>
<dbReference type="VEuPathDB" id="FungiDB:ASPCADRAFT_207771"/>
<evidence type="ECO:0000313" key="2">
    <source>
        <dbReference type="Proteomes" id="UP000188318"/>
    </source>
</evidence>
<gene>
    <name evidence="1" type="ORF">ASPCADRAFT_207771</name>
</gene>
<reference evidence="2" key="1">
    <citation type="journal article" date="2017" name="Genome Biol.">
        <title>Comparative genomics reveals high biological diversity and specific adaptations in the industrially and medically important fungal genus Aspergillus.</title>
        <authorList>
            <person name="de Vries R.P."/>
            <person name="Riley R."/>
            <person name="Wiebenga A."/>
            <person name="Aguilar-Osorio G."/>
            <person name="Amillis S."/>
            <person name="Uchima C.A."/>
            <person name="Anderluh G."/>
            <person name="Asadollahi M."/>
            <person name="Askin M."/>
            <person name="Barry K."/>
            <person name="Battaglia E."/>
            <person name="Bayram O."/>
            <person name="Benocci T."/>
            <person name="Braus-Stromeyer S.A."/>
            <person name="Caldana C."/>
            <person name="Canovas D."/>
            <person name="Cerqueira G.C."/>
            <person name="Chen F."/>
            <person name="Chen W."/>
            <person name="Choi C."/>
            <person name="Clum A."/>
            <person name="Dos Santos R.A."/>
            <person name="Damasio A.R."/>
            <person name="Diallinas G."/>
            <person name="Emri T."/>
            <person name="Fekete E."/>
            <person name="Flipphi M."/>
            <person name="Freyberg S."/>
            <person name="Gallo A."/>
            <person name="Gournas C."/>
            <person name="Habgood R."/>
            <person name="Hainaut M."/>
            <person name="Harispe M.L."/>
            <person name="Henrissat B."/>
            <person name="Hilden K.S."/>
            <person name="Hope R."/>
            <person name="Hossain A."/>
            <person name="Karabika E."/>
            <person name="Karaffa L."/>
            <person name="Karanyi Z."/>
            <person name="Krasevec N."/>
            <person name="Kuo A."/>
            <person name="Kusch H."/>
            <person name="LaButti K."/>
            <person name="Lagendijk E.L."/>
            <person name="Lapidus A."/>
            <person name="Levasseur A."/>
            <person name="Lindquist E."/>
            <person name="Lipzen A."/>
            <person name="Logrieco A.F."/>
            <person name="MacCabe A."/>
            <person name="Maekelae M.R."/>
            <person name="Malavazi I."/>
            <person name="Melin P."/>
            <person name="Meyer V."/>
            <person name="Mielnichuk N."/>
            <person name="Miskei M."/>
            <person name="Molnar A.P."/>
            <person name="Mule G."/>
            <person name="Ngan C.Y."/>
            <person name="Orejas M."/>
            <person name="Orosz E."/>
            <person name="Ouedraogo J.P."/>
            <person name="Overkamp K.M."/>
            <person name="Park H.-S."/>
            <person name="Perrone G."/>
            <person name="Piumi F."/>
            <person name="Punt P.J."/>
            <person name="Ram A.F."/>
            <person name="Ramon A."/>
            <person name="Rauscher S."/>
            <person name="Record E."/>
            <person name="Riano-Pachon D.M."/>
            <person name="Robert V."/>
            <person name="Roehrig J."/>
            <person name="Ruller R."/>
            <person name="Salamov A."/>
            <person name="Salih N.S."/>
            <person name="Samson R.A."/>
            <person name="Sandor E."/>
            <person name="Sanguinetti M."/>
            <person name="Schuetze T."/>
            <person name="Sepcic K."/>
            <person name="Shelest E."/>
            <person name="Sherlock G."/>
            <person name="Sophianopoulou V."/>
            <person name="Squina F.M."/>
            <person name="Sun H."/>
            <person name="Susca A."/>
            <person name="Todd R.B."/>
            <person name="Tsang A."/>
            <person name="Unkles S.E."/>
            <person name="van de Wiele N."/>
            <person name="van Rossen-Uffink D."/>
            <person name="Oliveira J.V."/>
            <person name="Vesth T.C."/>
            <person name="Visser J."/>
            <person name="Yu J.-H."/>
            <person name="Zhou M."/>
            <person name="Andersen M.R."/>
            <person name="Archer D.B."/>
            <person name="Baker S.E."/>
            <person name="Benoit I."/>
            <person name="Brakhage A.A."/>
            <person name="Braus G.H."/>
            <person name="Fischer R."/>
            <person name="Frisvad J.C."/>
            <person name="Goldman G.H."/>
            <person name="Houbraken J."/>
            <person name="Oakley B."/>
            <person name="Pocsi I."/>
            <person name="Scazzocchio C."/>
            <person name="Seiboth B."/>
            <person name="vanKuyk P.A."/>
            <person name="Wortman J."/>
            <person name="Dyer P.S."/>
            <person name="Grigoriev I.V."/>
        </authorList>
    </citation>
    <scope>NUCLEOTIDE SEQUENCE [LARGE SCALE GENOMIC DNA]</scope>
    <source>
        <strain evidence="2">ITEM 5010</strain>
    </source>
</reference>
<dbReference type="OrthoDB" id="10444279at2759"/>